<feature type="domain" description="Zinc finger C2H2 LYAR-type" evidence="9">
    <location>
        <begin position="32"/>
        <end position="59"/>
    </location>
</feature>
<keyword evidence="5" id="KW-0862">Zinc</keyword>
<dbReference type="InterPro" id="IPR036236">
    <property type="entry name" value="Znf_C2H2_sf"/>
</dbReference>
<dbReference type="InterPro" id="IPR039999">
    <property type="entry name" value="LYAR"/>
</dbReference>
<dbReference type="FunFam" id="3.30.1490.490:FF:000001">
    <property type="entry name" value="cell growth-regulating nucleolar protein-like"/>
    <property type="match status" value="1"/>
</dbReference>
<sequence>MVTFTCSSCGESVKKNQVEKHYLSRCRSCNMLTCIDCNKDFWGDDYKLHTKCVTEQQRYGGKDFKAPTAKGEAKQQEWMDLIANVIATENVPPRVRSMFKAMEAYENVPRKMKPFKNFLASSLRIHDQRLAEEAWQIIQQAQAQKSQNEQPPKRRAEAEPPQSPKRLCENGTSVEDHAENEPRFKWKKAVKATLRSAKGQQLSWKKLQKKVFAQYHTSSVTPTMTDEEMRAKFQKVVTGHKQIEQDGEVVRLVPVAE</sequence>
<feature type="compositionally biased region" description="Low complexity" evidence="8">
    <location>
        <begin position="141"/>
        <end position="150"/>
    </location>
</feature>
<evidence type="ECO:0000256" key="5">
    <source>
        <dbReference type="ARBA" id="ARBA00022833"/>
    </source>
</evidence>
<feature type="domain" description="Cell growth-regulating nucleolar protein-like winged helix" evidence="10">
    <location>
        <begin position="181"/>
        <end position="253"/>
    </location>
</feature>
<accession>A0A2R5LNN5</accession>
<evidence type="ECO:0000313" key="11">
    <source>
        <dbReference type="EMBL" id="MBY11140.1"/>
    </source>
</evidence>
<dbReference type="EMBL" id="GGLE01007014">
    <property type="protein sequence ID" value="MBY11140.1"/>
    <property type="molecule type" value="Transcribed_RNA"/>
</dbReference>
<dbReference type="GO" id="GO:0006364">
    <property type="term" value="P:rRNA processing"/>
    <property type="evidence" value="ECO:0007669"/>
    <property type="project" value="TreeGrafter"/>
</dbReference>
<dbReference type="SUPFAM" id="SSF57667">
    <property type="entry name" value="beta-beta-alpha zinc fingers"/>
    <property type="match status" value="2"/>
</dbReference>
<reference evidence="11" key="1">
    <citation type="submission" date="2018-03" db="EMBL/GenBank/DDBJ databases">
        <title>The relapsing fever spirochete Borrelia turicatae persists in the highly oxidative environment of its soft-bodied tick vector.</title>
        <authorList>
            <person name="Bourret T.J."/>
            <person name="Boyle W.K."/>
            <person name="Valenzuela J.G."/>
            <person name="Oliveira F."/>
            <person name="Lopez J.E."/>
        </authorList>
    </citation>
    <scope>NUCLEOTIDE SEQUENCE</scope>
    <source>
        <strain evidence="11">Kansas strain/isolate</strain>
        <tissue evidence="11">Salivary glands</tissue>
    </source>
</reference>
<keyword evidence="2" id="KW-0479">Metal-binding</keyword>
<dbReference type="GO" id="GO:0005730">
    <property type="term" value="C:nucleolus"/>
    <property type="evidence" value="ECO:0007669"/>
    <property type="project" value="TreeGrafter"/>
</dbReference>
<dbReference type="InterPro" id="IPR014898">
    <property type="entry name" value="Znf_C2H2_LYAR"/>
</dbReference>
<dbReference type="GO" id="GO:0008270">
    <property type="term" value="F:zinc ion binding"/>
    <property type="evidence" value="ECO:0007669"/>
    <property type="project" value="UniProtKB-KW"/>
</dbReference>
<evidence type="ECO:0000256" key="7">
    <source>
        <dbReference type="PROSITE-ProRule" id="PRU01145"/>
    </source>
</evidence>
<proteinExistence type="predicted"/>
<feature type="region of interest" description="Disordered" evidence="8">
    <location>
        <begin position="141"/>
        <end position="182"/>
    </location>
</feature>
<evidence type="ECO:0000256" key="2">
    <source>
        <dbReference type="ARBA" id="ARBA00022723"/>
    </source>
</evidence>
<evidence type="ECO:0000256" key="3">
    <source>
        <dbReference type="ARBA" id="ARBA00022737"/>
    </source>
</evidence>
<comment type="subcellular location">
    <subcellularLocation>
        <location evidence="1">Nucleus</location>
    </subcellularLocation>
</comment>
<dbReference type="GO" id="GO:0003677">
    <property type="term" value="F:DNA binding"/>
    <property type="evidence" value="ECO:0007669"/>
    <property type="project" value="InterPro"/>
</dbReference>
<evidence type="ECO:0000256" key="4">
    <source>
        <dbReference type="ARBA" id="ARBA00022771"/>
    </source>
</evidence>
<evidence type="ECO:0000256" key="8">
    <source>
        <dbReference type="SAM" id="MobiDB-lite"/>
    </source>
</evidence>
<keyword evidence="4 7" id="KW-0863">Zinc-finger</keyword>
<dbReference type="PANTHER" id="PTHR13100:SF10">
    <property type="entry name" value="CELL GROWTH-REGULATING NUCLEOLAR PROTEIN"/>
    <property type="match status" value="1"/>
</dbReference>
<evidence type="ECO:0000259" key="9">
    <source>
        <dbReference type="Pfam" id="PF08790"/>
    </source>
</evidence>
<dbReference type="PROSITE" id="PS51804">
    <property type="entry name" value="ZF_C2HC_LYAR"/>
    <property type="match status" value="2"/>
</dbReference>
<evidence type="ECO:0000259" key="10">
    <source>
        <dbReference type="Pfam" id="PF25879"/>
    </source>
</evidence>
<dbReference type="GO" id="GO:0000122">
    <property type="term" value="P:negative regulation of transcription by RNA polymerase II"/>
    <property type="evidence" value="ECO:0007669"/>
    <property type="project" value="TreeGrafter"/>
</dbReference>
<keyword evidence="6" id="KW-0539">Nucleus</keyword>
<protein>
    <submittedName>
        <fullName evidence="11">Putative cell growth-regulating nucleolar protein</fullName>
    </submittedName>
</protein>
<dbReference type="Pfam" id="PF08790">
    <property type="entry name" value="zf-LYAR"/>
    <property type="match status" value="1"/>
</dbReference>
<dbReference type="InterPro" id="IPR058719">
    <property type="entry name" value="WHD_LYAR"/>
</dbReference>
<dbReference type="AlphaFoldDB" id="A0A2R5LNN5"/>
<dbReference type="Pfam" id="PF25879">
    <property type="entry name" value="WHD_LYAR"/>
    <property type="match status" value="1"/>
</dbReference>
<evidence type="ECO:0000256" key="6">
    <source>
        <dbReference type="ARBA" id="ARBA00023242"/>
    </source>
</evidence>
<organism evidence="11">
    <name type="scientific">Ornithodoros turicata</name>
    <dbReference type="NCBI Taxonomy" id="34597"/>
    <lineage>
        <taxon>Eukaryota</taxon>
        <taxon>Metazoa</taxon>
        <taxon>Ecdysozoa</taxon>
        <taxon>Arthropoda</taxon>
        <taxon>Chelicerata</taxon>
        <taxon>Arachnida</taxon>
        <taxon>Acari</taxon>
        <taxon>Parasitiformes</taxon>
        <taxon>Ixodida</taxon>
        <taxon>Ixodoidea</taxon>
        <taxon>Argasidae</taxon>
        <taxon>Ornithodorinae</taxon>
        <taxon>Ornithodoros</taxon>
    </lineage>
</organism>
<evidence type="ECO:0000256" key="1">
    <source>
        <dbReference type="ARBA" id="ARBA00004123"/>
    </source>
</evidence>
<keyword evidence="3" id="KW-0677">Repeat</keyword>
<name>A0A2R5LNN5_9ACAR</name>
<dbReference type="Gene3D" id="3.30.1490.490">
    <property type="match status" value="1"/>
</dbReference>
<dbReference type="PANTHER" id="PTHR13100">
    <property type="entry name" value="CELL GROWTH-REGULATING NUCLEOLAR PROTEIN LYAR"/>
    <property type="match status" value="1"/>
</dbReference>